<name>A0A4D7B7H6_9HYPH</name>
<protein>
    <submittedName>
        <fullName evidence="1">Uncharacterized protein</fullName>
    </submittedName>
</protein>
<gene>
    <name evidence="1" type="ORF">E8M01_20280</name>
</gene>
<dbReference type="EMBL" id="CP039690">
    <property type="protein sequence ID" value="QCI66350.1"/>
    <property type="molecule type" value="Genomic_DNA"/>
</dbReference>
<proteinExistence type="predicted"/>
<dbReference type="InterPro" id="IPR011051">
    <property type="entry name" value="RmlC_Cupin_sf"/>
</dbReference>
<dbReference type="OrthoDB" id="8232984at2"/>
<accession>A0A4D7B7H6</accession>
<keyword evidence="2" id="KW-1185">Reference proteome</keyword>
<sequence length="212" mass="22038">MSGQHWRMTVYDLGAGATCAVSERSFAFVYAERGGASVTSGGTTRSVETGDGVFAEAGSGIASSGNAWLYEIAPSSLPLRFEAGLSPVLSRIAIVDDGPHILRADRVESQAGAQTPAHRHRGPGIRRLEHGLLRAEVGDQLDRVGAGGAWFETGHETVIGTNISGGTNIFVRVMLLPAELAGGQSSFVAASPADAAKPRAVDLRLFGELPIG</sequence>
<dbReference type="Proteomes" id="UP000298781">
    <property type="component" value="Chromosome"/>
</dbReference>
<dbReference type="AlphaFoldDB" id="A0A4D7B7H6"/>
<reference evidence="1 2" key="1">
    <citation type="submission" date="2019-04" db="EMBL/GenBank/DDBJ databases">
        <title>Phreatobacter aquaticus sp. nov.</title>
        <authorList>
            <person name="Choi A."/>
        </authorList>
    </citation>
    <scope>NUCLEOTIDE SEQUENCE [LARGE SCALE GENOMIC DNA]</scope>
    <source>
        <strain evidence="1 2">KCTC 52518</strain>
    </source>
</reference>
<dbReference type="SUPFAM" id="SSF51182">
    <property type="entry name" value="RmlC-like cupins"/>
    <property type="match status" value="1"/>
</dbReference>
<organism evidence="1 2">
    <name type="scientific">Phreatobacter stygius</name>
    <dbReference type="NCBI Taxonomy" id="1940610"/>
    <lineage>
        <taxon>Bacteria</taxon>
        <taxon>Pseudomonadati</taxon>
        <taxon>Pseudomonadota</taxon>
        <taxon>Alphaproteobacteria</taxon>
        <taxon>Hyphomicrobiales</taxon>
        <taxon>Phreatobacteraceae</taxon>
        <taxon>Phreatobacter</taxon>
    </lineage>
</organism>
<evidence type="ECO:0000313" key="1">
    <source>
        <dbReference type="EMBL" id="QCI66350.1"/>
    </source>
</evidence>
<dbReference type="KEGG" id="pstg:E8M01_20280"/>
<dbReference type="RefSeq" id="WP_136961794.1">
    <property type="nucleotide sequence ID" value="NZ_CP039690.1"/>
</dbReference>
<evidence type="ECO:0000313" key="2">
    <source>
        <dbReference type="Proteomes" id="UP000298781"/>
    </source>
</evidence>